<evidence type="ECO:0008006" key="4">
    <source>
        <dbReference type="Google" id="ProtNLM"/>
    </source>
</evidence>
<keyword evidence="3" id="KW-1185">Reference proteome</keyword>
<feature type="compositionally biased region" description="Basic residues" evidence="1">
    <location>
        <begin position="222"/>
        <end position="233"/>
    </location>
</feature>
<dbReference type="Gene3D" id="1.10.150.240">
    <property type="entry name" value="Putative phosphatase, domain 2"/>
    <property type="match status" value="1"/>
</dbReference>
<gene>
    <name evidence="2" type="ORF">SRB5_22380</name>
</gene>
<evidence type="ECO:0000313" key="3">
    <source>
        <dbReference type="Proteomes" id="UP000466345"/>
    </source>
</evidence>
<dbReference type="InterPro" id="IPR023198">
    <property type="entry name" value="PGP-like_dom2"/>
</dbReference>
<comment type="caution">
    <text evidence="2">The sequence shown here is derived from an EMBL/GenBank/DDBJ whole genome shotgun (WGS) entry which is preliminary data.</text>
</comment>
<dbReference type="AlphaFoldDB" id="A0A7K0CF70"/>
<reference evidence="2 3" key="1">
    <citation type="submission" date="2019-10" db="EMBL/GenBank/DDBJ databases">
        <title>Streptomyces smaragdinus sp. nov. and Streptomyces fabii sp. nov., isolated from the gut of fungus growing-termite Macrotermes natalensis.</title>
        <authorList>
            <person name="Schwitalla J."/>
            <person name="Benndorf R."/>
            <person name="Martin K."/>
            <person name="De Beer W."/>
            <person name="Kaster A.-K."/>
            <person name="Vollmers J."/>
            <person name="Poulsen M."/>
            <person name="Beemelmanns C."/>
        </authorList>
    </citation>
    <scope>NUCLEOTIDE SEQUENCE [LARGE SCALE GENOMIC DNA]</scope>
    <source>
        <strain evidence="2 3">RB5</strain>
    </source>
</reference>
<feature type="compositionally biased region" description="Basic and acidic residues" evidence="1">
    <location>
        <begin position="206"/>
        <end position="217"/>
    </location>
</feature>
<proteinExistence type="predicted"/>
<dbReference type="Proteomes" id="UP000466345">
    <property type="component" value="Unassembled WGS sequence"/>
</dbReference>
<accession>A0A7K0CF70</accession>
<dbReference type="OrthoDB" id="9797743at2"/>
<dbReference type="SUPFAM" id="SSF56784">
    <property type="entry name" value="HAD-like"/>
    <property type="match status" value="1"/>
</dbReference>
<name>A0A7K0CF70_9ACTN</name>
<protein>
    <recommendedName>
        <fullName evidence="4">Hydrolase</fullName>
    </recommendedName>
</protein>
<sequence length="233" mass="24582">MTAPFVSAAGLAVIPRLKAVRGVVLDLDAVLTYLPSVHAAAWQRVFDGLLREVTVPEPLRIRPFDVRSDYRNLIAGRGGAAAVAAFLASRGMKLPLGPPADPPGFRSLRAVEAYHDRVFGAYVRRHATVASPGAMRLVSALTRAGVPVVVSSPLGGTRDGVVAARRTGAGLIVALDRARSPRTELALMRAGAHLVLGDTTALLEPADTHGRPGRDPRTPAGVRRHLRGRAPVS</sequence>
<dbReference type="EMBL" id="WEGJ01000005">
    <property type="protein sequence ID" value="MQY12108.1"/>
    <property type="molecule type" value="Genomic_DNA"/>
</dbReference>
<feature type="region of interest" description="Disordered" evidence="1">
    <location>
        <begin position="204"/>
        <end position="233"/>
    </location>
</feature>
<dbReference type="Gene3D" id="3.40.50.1000">
    <property type="entry name" value="HAD superfamily/HAD-like"/>
    <property type="match status" value="1"/>
</dbReference>
<evidence type="ECO:0000256" key="1">
    <source>
        <dbReference type="SAM" id="MobiDB-lite"/>
    </source>
</evidence>
<dbReference type="InterPro" id="IPR036412">
    <property type="entry name" value="HAD-like_sf"/>
</dbReference>
<organism evidence="2 3">
    <name type="scientific">Streptomyces smaragdinus</name>
    <dbReference type="NCBI Taxonomy" id="2585196"/>
    <lineage>
        <taxon>Bacteria</taxon>
        <taxon>Bacillati</taxon>
        <taxon>Actinomycetota</taxon>
        <taxon>Actinomycetes</taxon>
        <taxon>Kitasatosporales</taxon>
        <taxon>Streptomycetaceae</taxon>
        <taxon>Streptomyces</taxon>
    </lineage>
</organism>
<evidence type="ECO:0000313" key="2">
    <source>
        <dbReference type="EMBL" id="MQY12108.1"/>
    </source>
</evidence>
<dbReference type="RefSeq" id="WP_153451463.1">
    <property type="nucleotide sequence ID" value="NZ_WEGJ01000005.1"/>
</dbReference>
<dbReference type="InterPro" id="IPR023214">
    <property type="entry name" value="HAD_sf"/>
</dbReference>